<evidence type="ECO:0000313" key="2">
    <source>
        <dbReference type="EMBL" id="PJE62915.1"/>
    </source>
</evidence>
<comment type="caution">
    <text evidence="2">The sequence shown here is derived from an EMBL/GenBank/DDBJ whole genome shotgun (WGS) entry which is preliminary data.</text>
</comment>
<keyword evidence="1" id="KW-0812">Transmembrane</keyword>
<sequence length="99" mass="11406">MIRLIVCVTAVFLLFLYTFFVAPTQWYIIGAYILLLSATVSICFSYILGYRLSSYVGFSVGFLLYLFWQGIFGFEFVGLLLLVLIVSEVMYRIGIRMIQ</sequence>
<dbReference type="AlphaFoldDB" id="A0A2M8KSN1"/>
<accession>A0A2M8KSN1</accession>
<evidence type="ECO:0000313" key="3">
    <source>
        <dbReference type="Proteomes" id="UP000229554"/>
    </source>
</evidence>
<proteinExistence type="predicted"/>
<name>A0A2M8KSN1_9BACT</name>
<feature type="transmembrane region" description="Helical" evidence="1">
    <location>
        <begin position="31"/>
        <end position="48"/>
    </location>
</feature>
<gene>
    <name evidence="2" type="ORF">COU88_02380</name>
</gene>
<evidence type="ECO:0000256" key="1">
    <source>
        <dbReference type="SAM" id="Phobius"/>
    </source>
</evidence>
<dbReference type="Proteomes" id="UP000229554">
    <property type="component" value="Unassembled WGS sequence"/>
</dbReference>
<keyword evidence="1" id="KW-0472">Membrane</keyword>
<organism evidence="2 3">
    <name type="scientific">Candidatus Roizmanbacteria bacterium CG10_big_fil_rev_8_21_14_0_10_39_6</name>
    <dbReference type="NCBI Taxonomy" id="1974853"/>
    <lineage>
        <taxon>Bacteria</taxon>
        <taxon>Candidatus Roizmaniibacteriota</taxon>
    </lineage>
</organism>
<dbReference type="EMBL" id="PFED01000104">
    <property type="protein sequence ID" value="PJE62915.1"/>
    <property type="molecule type" value="Genomic_DNA"/>
</dbReference>
<protein>
    <submittedName>
        <fullName evidence="2">Uncharacterized protein</fullName>
    </submittedName>
</protein>
<reference evidence="3" key="1">
    <citation type="submission" date="2017-09" db="EMBL/GenBank/DDBJ databases">
        <title>Depth-based differentiation of microbial function through sediment-hosted aquifers and enrichment of novel symbionts in the deep terrestrial subsurface.</title>
        <authorList>
            <person name="Probst A.J."/>
            <person name="Ladd B."/>
            <person name="Jarett J.K."/>
            <person name="Geller-Mcgrath D.E."/>
            <person name="Sieber C.M.K."/>
            <person name="Emerson J.B."/>
            <person name="Anantharaman K."/>
            <person name="Thomas B.C."/>
            <person name="Malmstrom R."/>
            <person name="Stieglmeier M."/>
            <person name="Klingl A."/>
            <person name="Woyke T."/>
            <person name="Ryan C.M."/>
            <person name="Banfield J.F."/>
        </authorList>
    </citation>
    <scope>NUCLEOTIDE SEQUENCE [LARGE SCALE GENOMIC DNA]</scope>
</reference>
<keyword evidence="1" id="KW-1133">Transmembrane helix</keyword>